<evidence type="ECO:0000313" key="4">
    <source>
        <dbReference type="Proteomes" id="UP000748067"/>
    </source>
</evidence>
<organism evidence="2 3">
    <name type="scientific">Pseudomonas antarctica</name>
    <dbReference type="NCBI Taxonomy" id="219572"/>
    <lineage>
        <taxon>Bacteria</taxon>
        <taxon>Pseudomonadati</taxon>
        <taxon>Pseudomonadota</taxon>
        <taxon>Gammaproteobacteria</taxon>
        <taxon>Pseudomonadales</taxon>
        <taxon>Pseudomonadaceae</taxon>
        <taxon>Pseudomonas</taxon>
    </lineage>
</organism>
<name>A0A1G9Z1T1_9PSED</name>
<evidence type="ECO:0000313" key="2">
    <source>
        <dbReference type="EMBL" id="SDN14865.1"/>
    </source>
</evidence>
<dbReference type="RefSeq" id="WP_083357628.1">
    <property type="nucleotide sequence ID" value="NZ_JXDI01000001.1"/>
</dbReference>
<reference evidence="1 4" key="1">
    <citation type="submission" date="2015-01" db="EMBL/GenBank/DDBJ databases">
        <title>Genome Sequence of Pseudomonas antarctica CMS 35.</title>
        <authorList>
            <person name="Voget S."/>
            <person name="Chow J."/>
            <person name="Daniel R."/>
            <person name="Streit W."/>
        </authorList>
    </citation>
    <scope>NUCLEOTIDE SEQUENCE [LARGE SCALE GENOMIC DNA]</scope>
    <source>
        <strain evidence="1 4">CMS 35</strain>
    </source>
</reference>
<reference evidence="2 3" key="2">
    <citation type="submission" date="2016-10" db="EMBL/GenBank/DDBJ databases">
        <authorList>
            <person name="de Groot N.N."/>
        </authorList>
    </citation>
    <scope>NUCLEOTIDE SEQUENCE [LARGE SCALE GENOMIC DNA]</scope>
    <source>
        <strain evidence="2 3">BS2772</strain>
    </source>
</reference>
<dbReference type="OrthoDB" id="6925135at2"/>
<dbReference type="Proteomes" id="UP000182470">
    <property type="component" value="Chromosome I"/>
</dbReference>
<dbReference type="AlphaFoldDB" id="A0A1G9Z1T1"/>
<dbReference type="EMBL" id="JXDI01000001">
    <property type="protein sequence ID" value="KAF2410925.1"/>
    <property type="molecule type" value="Genomic_DNA"/>
</dbReference>
<keyword evidence="4" id="KW-1185">Reference proteome</keyword>
<accession>A0A1G9Z1T1</accession>
<dbReference type="Proteomes" id="UP000748067">
    <property type="component" value="Unassembled WGS sequence"/>
</dbReference>
<evidence type="ECO:0000313" key="3">
    <source>
        <dbReference type="Proteomes" id="UP000182470"/>
    </source>
</evidence>
<gene>
    <name evidence="1" type="ORF">PSAN_33590</name>
    <name evidence="2" type="ORF">SAMN04490179_2783</name>
</gene>
<protein>
    <submittedName>
        <fullName evidence="2">Uncharacterized protein</fullName>
    </submittedName>
</protein>
<evidence type="ECO:0000313" key="1">
    <source>
        <dbReference type="EMBL" id="KAF2410925.1"/>
    </source>
</evidence>
<proteinExistence type="predicted"/>
<dbReference type="EMBL" id="LT629704">
    <property type="protein sequence ID" value="SDN14865.1"/>
    <property type="molecule type" value="Genomic_DNA"/>
</dbReference>
<sequence length="72" mass="8155">MGSTPKLEIEGTAYDDFLNRWNQGAFEQQRLGQAFYNHFQLHTLNDQASICALHGSDGEKAKAAILRLFEIK</sequence>